<dbReference type="OrthoDB" id="10451183at2759"/>
<gene>
    <name evidence="1" type="ORF">TNCT_320551</name>
</gene>
<protein>
    <submittedName>
        <fullName evidence="1">Uncharacterized protein</fullName>
    </submittedName>
</protein>
<reference evidence="1" key="1">
    <citation type="submission" date="2020-07" db="EMBL/GenBank/DDBJ databases">
        <title>Multicomponent nature underlies the extraordinary mechanical properties of spider dragline silk.</title>
        <authorList>
            <person name="Kono N."/>
            <person name="Nakamura H."/>
            <person name="Mori M."/>
            <person name="Yoshida Y."/>
            <person name="Ohtoshi R."/>
            <person name="Malay A.D."/>
            <person name="Moran D.A.P."/>
            <person name="Tomita M."/>
            <person name="Numata K."/>
            <person name="Arakawa K."/>
        </authorList>
    </citation>
    <scope>NUCLEOTIDE SEQUENCE</scope>
</reference>
<name>A0A8X6K8M4_TRICU</name>
<keyword evidence="2" id="KW-1185">Reference proteome</keyword>
<evidence type="ECO:0000313" key="2">
    <source>
        <dbReference type="Proteomes" id="UP000887116"/>
    </source>
</evidence>
<organism evidence="1 2">
    <name type="scientific">Trichonephila clavata</name>
    <name type="common">Joro spider</name>
    <name type="synonym">Nephila clavata</name>
    <dbReference type="NCBI Taxonomy" id="2740835"/>
    <lineage>
        <taxon>Eukaryota</taxon>
        <taxon>Metazoa</taxon>
        <taxon>Ecdysozoa</taxon>
        <taxon>Arthropoda</taxon>
        <taxon>Chelicerata</taxon>
        <taxon>Arachnida</taxon>
        <taxon>Araneae</taxon>
        <taxon>Araneomorphae</taxon>
        <taxon>Entelegynae</taxon>
        <taxon>Araneoidea</taxon>
        <taxon>Nephilidae</taxon>
        <taxon>Trichonephila</taxon>
    </lineage>
</organism>
<accession>A0A8X6K8M4</accession>
<comment type="caution">
    <text evidence="1">The sequence shown here is derived from an EMBL/GenBank/DDBJ whole genome shotgun (WGS) entry which is preliminary data.</text>
</comment>
<sequence>MFQMMYLRDRSGIPSGKWGRDSSWSTNSDDCGQILTRLGIIFPQRPANPMEWRSALLSKPFHKILCGFCRA</sequence>
<dbReference type="EMBL" id="BMAO01000241">
    <property type="protein sequence ID" value="GFQ65431.1"/>
    <property type="molecule type" value="Genomic_DNA"/>
</dbReference>
<proteinExistence type="predicted"/>
<dbReference type="Proteomes" id="UP000887116">
    <property type="component" value="Unassembled WGS sequence"/>
</dbReference>
<evidence type="ECO:0000313" key="1">
    <source>
        <dbReference type="EMBL" id="GFQ65431.1"/>
    </source>
</evidence>
<dbReference type="AlphaFoldDB" id="A0A8X6K8M4"/>